<organism evidence="1 2">
    <name type="scientific">Maricaulis maris</name>
    <dbReference type="NCBI Taxonomy" id="74318"/>
    <lineage>
        <taxon>Bacteria</taxon>
        <taxon>Pseudomonadati</taxon>
        <taxon>Pseudomonadota</taxon>
        <taxon>Alphaproteobacteria</taxon>
        <taxon>Maricaulales</taxon>
        <taxon>Maricaulaceae</taxon>
        <taxon>Maricaulis</taxon>
    </lineage>
</organism>
<evidence type="ECO:0000313" key="2">
    <source>
        <dbReference type="Proteomes" id="UP000273675"/>
    </source>
</evidence>
<comment type="caution">
    <text evidence="1">The sequence shown here is derived from an EMBL/GenBank/DDBJ whole genome shotgun (WGS) entry which is preliminary data.</text>
</comment>
<gene>
    <name evidence="1" type="ORF">C7435_2177</name>
</gene>
<sequence>MDKATENQTITSRSPELYLPVRADISSHMVLAYCHQLDPQERSWPLG</sequence>
<protein>
    <submittedName>
        <fullName evidence="1">Uncharacterized protein</fullName>
    </submittedName>
</protein>
<dbReference type="AlphaFoldDB" id="A0A495D557"/>
<dbReference type="EMBL" id="RBIM01000005">
    <property type="protein sequence ID" value="RKQ95932.1"/>
    <property type="molecule type" value="Genomic_DNA"/>
</dbReference>
<reference evidence="1 2" key="1">
    <citation type="submission" date="2018-10" db="EMBL/GenBank/DDBJ databases">
        <title>Genomic Encyclopedia of Type Strains, Phase IV (KMG-IV): sequencing the most valuable type-strain genomes for metagenomic binning, comparative biology and taxonomic classification.</title>
        <authorList>
            <person name="Goeker M."/>
        </authorList>
    </citation>
    <scope>NUCLEOTIDE SEQUENCE [LARGE SCALE GENOMIC DNA]</scope>
    <source>
        <strain evidence="1 2">DSM 4734</strain>
    </source>
</reference>
<dbReference type="RefSeq" id="WP_170150440.1">
    <property type="nucleotide sequence ID" value="NZ_AP027270.1"/>
</dbReference>
<evidence type="ECO:0000313" key="1">
    <source>
        <dbReference type="EMBL" id="RKQ95932.1"/>
    </source>
</evidence>
<dbReference type="Proteomes" id="UP000273675">
    <property type="component" value="Unassembled WGS sequence"/>
</dbReference>
<accession>A0A495D557</accession>
<proteinExistence type="predicted"/>
<name>A0A495D557_9PROT</name>